<dbReference type="EMBL" id="WTPW01002402">
    <property type="protein sequence ID" value="KAF0383401.1"/>
    <property type="molecule type" value="Genomic_DNA"/>
</dbReference>
<evidence type="ECO:0000313" key="2">
    <source>
        <dbReference type="Proteomes" id="UP000439903"/>
    </source>
</evidence>
<dbReference type="Proteomes" id="UP000439903">
    <property type="component" value="Unassembled WGS sequence"/>
</dbReference>
<keyword evidence="2" id="KW-1185">Reference proteome</keyword>
<protein>
    <submittedName>
        <fullName evidence="1">Uncharacterized protein</fullName>
    </submittedName>
</protein>
<name>A0A8H4A1G6_GIGMA</name>
<dbReference type="AlphaFoldDB" id="A0A8H4A1G6"/>
<organism evidence="1 2">
    <name type="scientific">Gigaspora margarita</name>
    <dbReference type="NCBI Taxonomy" id="4874"/>
    <lineage>
        <taxon>Eukaryota</taxon>
        <taxon>Fungi</taxon>
        <taxon>Fungi incertae sedis</taxon>
        <taxon>Mucoromycota</taxon>
        <taxon>Glomeromycotina</taxon>
        <taxon>Glomeromycetes</taxon>
        <taxon>Diversisporales</taxon>
        <taxon>Gigasporaceae</taxon>
        <taxon>Gigaspora</taxon>
    </lineage>
</organism>
<evidence type="ECO:0000313" key="1">
    <source>
        <dbReference type="EMBL" id="KAF0383401.1"/>
    </source>
</evidence>
<dbReference type="OrthoDB" id="2434709at2759"/>
<gene>
    <name evidence="1" type="ORF">F8M41_011786</name>
</gene>
<comment type="caution">
    <text evidence="1">The sequence shown here is derived from an EMBL/GenBank/DDBJ whole genome shotgun (WGS) entry which is preliminary data.</text>
</comment>
<accession>A0A8H4A1G6</accession>
<proteinExistence type="predicted"/>
<sequence length="76" mass="8521">MTSYSDDSHVEIPIEDAPDKNKNKKILEIVCSPNLKHVAALHEDTSISLWSIVSQENFLANVKPILIQITLQLPLL</sequence>
<reference evidence="1 2" key="1">
    <citation type="journal article" date="2019" name="Environ. Microbiol.">
        <title>At the nexus of three kingdoms: the genome of the mycorrhizal fungus Gigaspora margarita provides insights into plant, endobacterial and fungal interactions.</title>
        <authorList>
            <person name="Venice F."/>
            <person name="Ghignone S."/>
            <person name="Salvioli di Fossalunga A."/>
            <person name="Amselem J."/>
            <person name="Novero M."/>
            <person name="Xianan X."/>
            <person name="Sedzielewska Toro K."/>
            <person name="Morin E."/>
            <person name="Lipzen A."/>
            <person name="Grigoriev I.V."/>
            <person name="Henrissat B."/>
            <person name="Martin F.M."/>
            <person name="Bonfante P."/>
        </authorList>
    </citation>
    <scope>NUCLEOTIDE SEQUENCE [LARGE SCALE GENOMIC DNA]</scope>
    <source>
        <strain evidence="1 2">BEG34</strain>
    </source>
</reference>